<feature type="non-terminal residue" evidence="9">
    <location>
        <position position="98"/>
    </location>
</feature>
<comment type="cofactor">
    <cofactor evidence="1">
        <name>FMN</name>
        <dbReference type="ChEBI" id="CHEBI:58210"/>
    </cofactor>
</comment>
<evidence type="ECO:0000256" key="2">
    <source>
        <dbReference type="ARBA" id="ARBA00004738"/>
    </source>
</evidence>
<proteinExistence type="predicted"/>
<dbReference type="OrthoDB" id="303614at2759"/>
<dbReference type="GO" id="GO:0010181">
    <property type="term" value="F:FMN binding"/>
    <property type="evidence" value="ECO:0007669"/>
    <property type="project" value="InterPro"/>
</dbReference>
<evidence type="ECO:0000313" key="9">
    <source>
        <dbReference type="EMBL" id="NXX83596.1"/>
    </source>
</evidence>
<dbReference type="GO" id="GO:0004733">
    <property type="term" value="F:pyridoxamine phosphate oxidase activity"/>
    <property type="evidence" value="ECO:0007669"/>
    <property type="project" value="UniProtKB-EC"/>
</dbReference>
<protein>
    <recommendedName>
        <fullName evidence="4">pyridoxal 5'-phosphate synthase</fullName>
        <ecNumber evidence="4">1.4.3.5</ecNumber>
    </recommendedName>
</protein>
<comment type="caution">
    <text evidence="9">The sequence shown here is derived from an EMBL/GenBank/DDBJ whole genome shotgun (WGS) entry which is preliminary data.</text>
</comment>
<evidence type="ECO:0000313" key="10">
    <source>
        <dbReference type="Proteomes" id="UP000654395"/>
    </source>
</evidence>
<dbReference type="GO" id="GO:0008615">
    <property type="term" value="P:pyridoxine biosynthetic process"/>
    <property type="evidence" value="ECO:0007669"/>
    <property type="project" value="InterPro"/>
</dbReference>
<dbReference type="SUPFAM" id="SSF50475">
    <property type="entry name" value="FMN-binding split barrel"/>
    <property type="match status" value="1"/>
</dbReference>
<dbReference type="Pfam" id="PF10590">
    <property type="entry name" value="PNP_phzG_C"/>
    <property type="match status" value="1"/>
</dbReference>
<keyword evidence="5" id="KW-0285">Flavoprotein</keyword>
<keyword evidence="6" id="KW-0288">FMN</keyword>
<keyword evidence="10" id="KW-1185">Reference proteome</keyword>
<dbReference type="InterPro" id="IPR012349">
    <property type="entry name" value="Split_barrel_FMN-bd"/>
</dbReference>
<dbReference type="EC" id="1.4.3.5" evidence="4"/>
<evidence type="ECO:0000256" key="7">
    <source>
        <dbReference type="ARBA" id="ARBA00023002"/>
    </source>
</evidence>
<comment type="pathway">
    <text evidence="3">Cofactor metabolism; pyridoxal 5'-phosphate salvage; pyridoxal 5'-phosphate from pyridoxine 5'-phosphate: step 1/1.</text>
</comment>
<feature type="domain" description="Pyridoxine 5'-phosphate oxidase dimerisation C-terminal" evidence="8">
    <location>
        <begin position="68"/>
        <end position="94"/>
    </location>
</feature>
<dbReference type="InterPro" id="IPR000659">
    <property type="entry name" value="Pyridox_Oxase"/>
</dbReference>
<dbReference type="AlphaFoldDB" id="A0A852L0G5"/>
<keyword evidence="7" id="KW-0560">Oxidoreductase</keyword>
<evidence type="ECO:0000256" key="5">
    <source>
        <dbReference type="ARBA" id="ARBA00022630"/>
    </source>
</evidence>
<organism evidence="9 10">
    <name type="scientific">Urocolius indicus</name>
    <name type="common">Red-faced mousebird</name>
    <name type="synonym">Colius indicus</name>
    <dbReference type="NCBI Taxonomy" id="458196"/>
    <lineage>
        <taxon>Eukaryota</taxon>
        <taxon>Metazoa</taxon>
        <taxon>Chordata</taxon>
        <taxon>Craniata</taxon>
        <taxon>Vertebrata</taxon>
        <taxon>Euteleostomi</taxon>
        <taxon>Archelosauria</taxon>
        <taxon>Archosauria</taxon>
        <taxon>Dinosauria</taxon>
        <taxon>Saurischia</taxon>
        <taxon>Theropoda</taxon>
        <taxon>Coelurosauria</taxon>
        <taxon>Aves</taxon>
        <taxon>Neognathae</taxon>
        <taxon>Neoaves</taxon>
        <taxon>Telluraves</taxon>
        <taxon>Coraciimorphae</taxon>
        <taxon>Coliiformes</taxon>
        <taxon>Coliidae</taxon>
        <taxon>Urocolius</taxon>
    </lineage>
</organism>
<dbReference type="PANTHER" id="PTHR10851">
    <property type="entry name" value="PYRIDOXINE-5-PHOSPHATE OXIDASE"/>
    <property type="match status" value="1"/>
</dbReference>
<dbReference type="UniPathway" id="UPA01068">
    <property type="reaction ID" value="UER00304"/>
</dbReference>
<evidence type="ECO:0000256" key="4">
    <source>
        <dbReference type="ARBA" id="ARBA00012801"/>
    </source>
</evidence>
<dbReference type="EMBL" id="WBNH01009459">
    <property type="protein sequence ID" value="NXX83596.1"/>
    <property type="molecule type" value="Genomic_DNA"/>
</dbReference>
<dbReference type="Proteomes" id="UP000654395">
    <property type="component" value="Unassembled WGS sequence"/>
</dbReference>
<reference evidence="9" key="1">
    <citation type="submission" date="2020-02" db="EMBL/GenBank/DDBJ databases">
        <title>Bird 10,000 Genomes (B10K) Project - Family phase.</title>
        <authorList>
            <person name="Zhang G."/>
        </authorList>
    </citation>
    <scope>NUCLEOTIDE SEQUENCE</scope>
    <source>
        <strain evidence="9">B10K-DU-030-59</strain>
    </source>
</reference>
<evidence type="ECO:0000256" key="6">
    <source>
        <dbReference type="ARBA" id="ARBA00022643"/>
    </source>
</evidence>
<feature type="non-terminal residue" evidence="9">
    <location>
        <position position="1"/>
    </location>
</feature>
<name>A0A852L0G5_UROIN</name>
<dbReference type="Gene3D" id="2.30.110.10">
    <property type="entry name" value="Electron Transport, Fmn-binding Protein, Chain A"/>
    <property type="match status" value="1"/>
</dbReference>
<evidence type="ECO:0000256" key="3">
    <source>
        <dbReference type="ARBA" id="ARBA00005037"/>
    </source>
</evidence>
<comment type="pathway">
    <text evidence="2">Cofactor metabolism; pyridoxal 5'-phosphate salvage; pyridoxal 5'-phosphate from pyridoxamine 5'-phosphate: step 1/1.</text>
</comment>
<accession>A0A852L0G5</accession>
<evidence type="ECO:0000259" key="8">
    <source>
        <dbReference type="Pfam" id="PF10590"/>
    </source>
</evidence>
<evidence type="ECO:0000256" key="1">
    <source>
        <dbReference type="ARBA" id="ARBA00001917"/>
    </source>
</evidence>
<gene>
    <name evidence="9" type="primary">Pnpo_1</name>
    <name evidence="9" type="ORF">UROIND_R11261</name>
</gene>
<dbReference type="PANTHER" id="PTHR10851:SF0">
    <property type="entry name" value="PYRIDOXINE-5'-PHOSPHATE OXIDASE"/>
    <property type="match status" value="1"/>
</dbReference>
<dbReference type="InterPro" id="IPR019576">
    <property type="entry name" value="Pyridoxamine_oxidase_dimer_C"/>
</dbReference>
<sequence>QIRIEGSMKRLPEEDSELYFHSCPKSSQIGAVVSQQSTVIPDREYLQKKNAELEERYWETTPCVSVPGGYILQPEVVEFWQGQSNCLHDRVVFQCTRD</sequence>